<dbReference type="NCBIfam" id="NF047356">
    <property type="entry name" value="RNA_bind_RnpM"/>
    <property type="match status" value="1"/>
</dbReference>
<organism evidence="2 3">
    <name type="scientific">Parageobacillus caldoxylosilyticus NBRC 107762</name>
    <dbReference type="NCBI Taxonomy" id="1220594"/>
    <lineage>
        <taxon>Bacteria</taxon>
        <taxon>Bacillati</taxon>
        <taxon>Bacillota</taxon>
        <taxon>Bacilli</taxon>
        <taxon>Bacillales</taxon>
        <taxon>Anoxybacillaceae</taxon>
        <taxon>Saccharococcus</taxon>
    </lineage>
</organism>
<dbReference type="PANTHER" id="PTHR34215">
    <property type="entry name" value="BLL0784 PROTEIN"/>
    <property type="match status" value="1"/>
</dbReference>
<dbReference type="Gene3D" id="3.30.1230.10">
    <property type="entry name" value="YlxR-like"/>
    <property type="match status" value="1"/>
</dbReference>
<dbReference type="EMBL" id="BAWO01000005">
    <property type="protein sequence ID" value="GAJ38606.1"/>
    <property type="molecule type" value="Genomic_DNA"/>
</dbReference>
<dbReference type="CDD" id="cd00279">
    <property type="entry name" value="YlxR"/>
    <property type="match status" value="1"/>
</dbReference>
<evidence type="ECO:0000259" key="1">
    <source>
        <dbReference type="Pfam" id="PF04296"/>
    </source>
</evidence>
<dbReference type="InterPro" id="IPR037465">
    <property type="entry name" value="YlxR"/>
</dbReference>
<dbReference type="AlphaFoldDB" id="A0A023DC58"/>
<dbReference type="RefSeq" id="WP_017437047.1">
    <property type="nucleotide sequence ID" value="NZ_BAWO01000005.1"/>
</dbReference>
<dbReference type="InterPro" id="IPR035931">
    <property type="entry name" value="YlxR-like_sf"/>
</dbReference>
<protein>
    <recommendedName>
        <fullName evidence="1">YlxR domain-containing protein</fullName>
    </recommendedName>
</protein>
<name>A0A023DC58_9BACL</name>
<evidence type="ECO:0000313" key="3">
    <source>
        <dbReference type="Proteomes" id="UP000023561"/>
    </source>
</evidence>
<dbReference type="InterPro" id="IPR007393">
    <property type="entry name" value="YlxR_dom"/>
</dbReference>
<dbReference type="Proteomes" id="UP000023561">
    <property type="component" value="Unassembled WGS sequence"/>
</dbReference>
<dbReference type="SUPFAM" id="SSF64376">
    <property type="entry name" value="YlxR-like"/>
    <property type="match status" value="1"/>
</dbReference>
<dbReference type="Pfam" id="PF04296">
    <property type="entry name" value="YlxR"/>
    <property type="match status" value="1"/>
</dbReference>
<evidence type="ECO:0000313" key="2">
    <source>
        <dbReference type="EMBL" id="GAJ38606.1"/>
    </source>
</evidence>
<dbReference type="OrthoDB" id="9813251at2"/>
<keyword evidence="3" id="KW-1185">Reference proteome</keyword>
<gene>
    <name evidence="2" type="ORF">GCA01S_005_00380</name>
</gene>
<reference evidence="2 3" key="1">
    <citation type="submission" date="2014-04" db="EMBL/GenBank/DDBJ databases">
        <title>Whole genome shotgun sequence of Geobacillus caldoxylosilyticus NBRC 107762.</title>
        <authorList>
            <person name="Hosoyama A."/>
            <person name="Hosoyama Y."/>
            <person name="Katano-Makiyama Y."/>
            <person name="Tsuchikane K."/>
            <person name="Ohji S."/>
            <person name="Ichikawa N."/>
            <person name="Yamazoe A."/>
            <person name="Fujita N."/>
        </authorList>
    </citation>
    <scope>NUCLEOTIDE SEQUENCE [LARGE SCALE GENOMIC DNA]</scope>
    <source>
        <strain evidence="2 3">NBRC 107762</strain>
    </source>
</reference>
<proteinExistence type="predicted"/>
<dbReference type="GeneID" id="301191725"/>
<feature type="domain" description="YlxR" evidence="1">
    <location>
        <begin position="10"/>
        <end position="83"/>
    </location>
</feature>
<sequence length="96" mass="10690">MASQKKIPLRKCVVTGEMKPKKEMVRIVRSKDGEVSIDPTGKKAGRGAYITLDKECILLAKKKNILAHHLKADIADTLYDELLQLAEKETKAENGQ</sequence>
<dbReference type="PANTHER" id="PTHR34215:SF1">
    <property type="entry name" value="YLXR DOMAIN-CONTAINING PROTEIN"/>
    <property type="match status" value="1"/>
</dbReference>
<comment type="caution">
    <text evidence="2">The sequence shown here is derived from an EMBL/GenBank/DDBJ whole genome shotgun (WGS) entry which is preliminary data.</text>
</comment>
<accession>A0A023DC58</accession>